<dbReference type="Pfam" id="PF00970">
    <property type="entry name" value="FAD_binding_6"/>
    <property type="match status" value="1"/>
</dbReference>
<dbReference type="GO" id="GO:0046872">
    <property type="term" value="F:metal ion binding"/>
    <property type="evidence" value="ECO:0007669"/>
    <property type="project" value="UniProtKB-KW"/>
</dbReference>
<dbReference type="PANTHER" id="PTHR47354:SF6">
    <property type="entry name" value="NADH OXIDOREDUCTASE HCR"/>
    <property type="match status" value="1"/>
</dbReference>
<proteinExistence type="predicted"/>
<dbReference type="InterPro" id="IPR039261">
    <property type="entry name" value="FNR_nucleotide-bd"/>
</dbReference>
<dbReference type="InterPro" id="IPR036010">
    <property type="entry name" value="2Fe-2S_ferredoxin-like_sf"/>
</dbReference>
<keyword evidence="12" id="KW-1185">Reference proteome</keyword>
<evidence type="ECO:0000259" key="10">
    <source>
        <dbReference type="PROSITE" id="PS51384"/>
    </source>
</evidence>
<evidence type="ECO:0000313" key="12">
    <source>
        <dbReference type="Proteomes" id="UP000467428"/>
    </source>
</evidence>
<dbReference type="PROSITE" id="PS51085">
    <property type="entry name" value="2FE2S_FER_2"/>
    <property type="match status" value="1"/>
</dbReference>
<protein>
    <submittedName>
        <fullName evidence="11">Stearoyl-CoA 9-desaturase</fullName>
    </submittedName>
</protein>
<dbReference type="PRINTS" id="PR00406">
    <property type="entry name" value="CYTB5RDTASE"/>
</dbReference>
<sequence length="387" mass="41897">MAKNTIKVSAKVADTVRPEIAGAKERPGWHAVRRIVQRITTPLLPDDYLQLANPLWSARELRGRVLEVRRETSDSATLVIKPGWGFSFDYQPGQYIGIGVLVDGRWRWRSYSLTSSPVYGTTYGRGERNIAITVKAMPEGFLSAHLVDGIAAGTIVRLQAPQGNFVMPDPAPASVLFLTAGSGVTPVMSMLRTLVRRGQIGGAGHIVHVHSAPSASEVMFADELARLAEEREGYRLHLRATRTEGRLDLSRLDEVVPDWRDRQVWACGPEGMLDDADRIWSEAGLKDNLHLERFAAKRAGAHGAGGTVTFERAGKTVTADGATSLMDAGESAGIQMPFGCRMGICQSCVVGLVDGYVCDLRTGDEHEPGSRIQTCVSAASGDCTLDV</sequence>
<dbReference type="InterPro" id="IPR001709">
    <property type="entry name" value="Flavoprot_Pyr_Nucl_cyt_Rdtase"/>
</dbReference>
<dbReference type="Pfam" id="PF00111">
    <property type="entry name" value="Fer2"/>
    <property type="match status" value="1"/>
</dbReference>
<dbReference type="Gene3D" id="3.10.20.30">
    <property type="match status" value="1"/>
</dbReference>
<dbReference type="Proteomes" id="UP000467428">
    <property type="component" value="Chromosome"/>
</dbReference>
<dbReference type="AlphaFoldDB" id="A0A7I7RY19"/>
<feature type="domain" description="FAD-binding FR-type" evidence="10">
    <location>
        <begin position="58"/>
        <end position="168"/>
    </location>
</feature>
<dbReference type="GO" id="GO:0016491">
    <property type="term" value="F:oxidoreductase activity"/>
    <property type="evidence" value="ECO:0007669"/>
    <property type="project" value="UniProtKB-KW"/>
</dbReference>
<dbReference type="InterPro" id="IPR001041">
    <property type="entry name" value="2Fe-2S_ferredoxin-type"/>
</dbReference>
<keyword evidence="7" id="KW-0408">Iron</keyword>
<organism evidence="11 12">
    <name type="scientific">Mycolicibacterium arabiense</name>
    <dbReference type="NCBI Taxonomy" id="1286181"/>
    <lineage>
        <taxon>Bacteria</taxon>
        <taxon>Bacillati</taxon>
        <taxon>Actinomycetota</taxon>
        <taxon>Actinomycetes</taxon>
        <taxon>Mycobacteriales</taxon>
        <taxon>Mycobacteriaceae</taxon>
        <taxon>Mycolicibacterium</taxon>
    </lineage>
</organism>
<dbReference type="RefSeq" id="WP_163918632.1">
    <property type="nucleotide sequence ID" value="NZ_AP022593.1"/>
</dbReference>
<evidence type="ECO:0000256" key="5">
    <source>
        <dbReference type="ARBA" id="ARBA00022827"/>
    </source>
</evidence>
<dbReference type="InterPro" id="IPR001433">
    <property type="entry name" value="OxRdtase_FAD/NAD-bd"/>
</dbReference>
<dbReference type="CDD" id="cd06216">
    <property type="entry name" value="FNR_iron_sulfur_binding_2"/>
    <property type="match status" value="1"/>
</dbReference>
<dbReference type="SUPFAM" id="SSF54292">
    <property type="entry name" value="2Fe-2S ferredoxin-like"/>
    <property type="match status" value="1"/>
</dbReference>
<dbReference type="GO" id="GO:0051537">
    <property type="term" value="F:2 iron, 2 sulfur cluster binding"/>
    <property type="evidence" value="ECO:0007669"/>
    <property type="project" value="UniProtKB-KW"/>
</dbReference>
<geneLocation type="plasmid" evidence="12">
    <name>pjcm18538 dna</name>
</geneLocation>
<dbReference type="Gene3D" id="2.40.30.10">
    <property type="entry name" value="Translation factors"/>
    <property type="match status" value="1"/>
</dbReference>
<dbReference type="EMBL" id="AP022593">
    <property type="protein sequence ID" value="BBY48916.1"/>
    <property type="molecule type" value="Genomic_DNA"/>
</dbReference>
<evidence type="ECO:0000256" key="1">
    <source>
        <dbReference type="ARBA" id="ARBA00001974"/>
    </source>
</evidence>
<dbReference type="CDD" id="cd00207">
    <property type="entry name" value="fer2"/>
    <property type="match status" value="1"/>
</dbReference>
<evidence type="ECO:0000256" key="7">
    <source>
        <dbReference type="ARBA" id="ARBA00023004"/>
    </source>
</evidence>
<gene>
    <name evidence="11" type="ORF">MARA_23840</name>
</gene>
<evidence type="ECO:0000256" key="4">
    <source>
        <dbReference type="ARBA" id="ARBA00022723"/>
    </source>
</evidence>
<evidence type="ECO:0000256" key="2">
    <source>
        <dbReference type="ARBA" id="ARBA00022630"/>
    </source>
</evidence>
<dbReference type="KEGG" id="marz:MARA_23840"/>
<evidence type="ECO:0000256" key="6">
    <source>
        <dbReference type="ARBA" id="ARBA00023002"/>
    </source>
</evidence>
<dbReference type="SUPFAM" id="SSF52343">
    <property type="entry name" value="Ferredoxin reductase-like, C-terminal NADP-linked domain"/>
    <property type="match status" value="1"/>
</dbReference>
<dbReference type="PROSITE" id="PS51384">
    <property type="entry name" value="FAD_FR"/>
    <property type="match status" value="1"/>
</dbReference>
<keyword evidence="3" id="KW-0001">2Fe-2S</keyword>
<comment type="cofactor">
    <cofactor evidence="1">
        <name>FAD</name>
        <dbReference type="ChEBI" id="CHEBI:57692"/>
    </cofactor>
</comment>
<reference evidence="11 12" key="1">
    <citation type="journal article" date="2019" name="Emerg. Microbes Infect.">
        <title>Comprehensive subspecies identification of 175 nontuberculous mycobacteria species based on 7547 genomic profiles.</title>
        <authorList>
            <person name="Matsumoto Y."/>
            <person name="Kinjo T."/>
            <person name="Motooka D."/>
            <person name="Nabeya D."/>
            <person name="Jung N."/>
            <person name="Uechi K."/>
            <person name="Horii T."/>
            <person name="Iida T."/>
            <person name="Fujita J."/>
            <person name="Nakamura S."/>
        </authorList>
    </citation>
    <scope>NUCLEOTIDE SEQUENCE [LARGE SCALE GENOMIC DNA]</scope>
    <source>
        <strain evidence="11 12">JCM 18538</strain>
    </source>
</reference>
<evidence type="ECO:0000256" key="3">
    <source>
        <dbReference type="ARBA" id="ARBA00022714"/>
    </source>
</evidence>
<dbReference type="InterPro" id="IPR017927">
    <property type="entry name" value="FAD-bd_FR_type"/>
</dbReference>
<evidence type="ECO:0000313" key="11">
    <source>
        <dbReference type="EMBL" id="BBY48916.1"/>
    </source>
</evidence>
<keyword evidence="2" id="KW-0285">Flavoprotein</keyword>
<dbReference type="SUPFAM" id="SSF63380">
    <property type="entry name" value="Riboflavin synthase domain-like"/>
    <property type="match status" value="1"/>
</dbReference>
<name>A0A7I7RY19_9MYCO</name>
<keyword evidence="5" id="KW-0274">FAD</keyword>
<dbReference type="InterPro" id="IPR008333">
    <property type="entry name" value="Cbr1-like_FAD-bd_dom"/>
</dbReference>
<dbReference type="Gene3D" id="3.40.50.80">
    <property type="entry name" value="Nucleotide-binding domain of ferredoxin-NADP reductase (FNR) module"/>
    <property type="match status" value="1"/>
</dbReference>
<feature type="domain" description="2Fe-2S ferredoxin-type" evidence="9">
    <location>
        <begin position="306"/>
        <end position="387"/>
    </location>
</feature>
<evidence type="ECO:0000256" key="8">
    <source>
        <dbReference type="ARBA" id="ARBA00023014"/>
    </source>
</evidence>
<dbReference type="InterPro" id="IPR050415">
    <property type="entry name" value="MRET"/>
</dbReference>
<keyword evidence="6" id="KW-0560">Oxidoreductase</keyword>
<dbReference type="InterPro" id="IPR012675">
    <property type="entry name" value="Beta-grasp_dom_sf"/>
</dbReference>
<dbReference type="Pfam" id="PF00175">
    <property type="entry name" value="NAD_binding_1"/>
    <property type="match status" value="1"/>
</dbReference>
<accession>A0A7I7RY19</accession>
<dbReference type="InterPro" id="IPR017938">
    <property type="entry name" value="Riboflavin_synthase-like_b-brl"/>
</dbReference>
<keyword evidence="4" id="KW-0479">Metal-binding</keyword>
<dbReference type="PANTHER" id="PTHR47354">
    <property type="entry name" value="NADH OXIDOREDUCTASE HCR"/>
    <property type="match status" value="1"/>
</dbReference>
<evidence type="ECO:0000259" key="9">
    <source>
        <dbReference type="PROSITE" id="PS51085"/>
    </source>
</evidence>
<keyword evidence="8" id="KW-0411">Iron-sulfur</keyword>
<dbReference type="PRINTS" id="PR00371">
    <property type="entry name" value="FPNCR"/>
</dbReference>